<protein>
    <submittedName>
        <fullName evidence="1">Uncharacterized protein</fullName>
    </submittedName>
</protein>
<dbReference type="EMBL" id="JBHUFV010000058">
    <property type="protein sequence ID" value="MFD1937336.1"/>
    <property type="molecule type" value="Genomic_DNA"/>
</dbReference>
<dbReference type="RefSeq" id="WP_379578420.1">
    <property type="nucleotide sequence ID" value="NZ_JBHUFV010000058.1"/>
</dbReference>
<name>A0ABW4T6C3_9ACTN</name>
<evidence type="ECO:0000313" key="2">
    <source>
        <dbReference type="Proteomes" id="UP001597368"/>
    </source>
</evidence>
<dbReference type="Proteomes" id="UP001597368">
    <property type="component" value="Unassembled WGS sequence"/>
</dbReference>
<sequence>MFGWLWTVRQARDLADAAAWGLSVRAGMRTGTGLTLDGGASAIQAGALLRPGPRAALGLPPLDG</sequence>
<accession>A0ABW4T6C3</accession>
<evidence type="ECO:0000313" key="1">
    <source>
        <dbReference type="EMBL" id="MFD1937336.1"/>
    </source>
</evidence>
<reference evidence="2" key="1">
    <citation type="journal article" date="2019" name="Int. J. Syst. Evol. Microbiol.">
        <title>The Global Catalogue of Microorganisms (GCM) 10K type strain sequencing project: providing services to taxonomists for standard genome sequencing and annotation.</title>
        <authorList>
            <consortium name="The Broad Institute Genomics Platform"/>
            <consortium name="The Broad Institute Genome Sequencing Center for Infectious Disease"/>
            <person name="Wu L."/>
            <person name="Ma J."/>
        </authorList>
    </citation>
    <scope>NUCLEOTIDE SEQUENCE [LARGE SCALE GENOMIC DNA]</scope>
    <source>
        <strain evidence="2">ICMP 6774ER</strain>
    </source>
</reference>
<organism evidence="1 2">
    <name type="scientific">Nonomuraea mangrovi</name>
    <dbReference type="NCBI Taxonomy" id="2316207"/>
    <lineage>
        <taxon>Bacteria</taxon>
        <taxon>Bacillati</taxon>
        <taxon>Actinomycetota</taxon>
        <taxon>Actinomycetes</taxon>
        <taxon>Streptosporangiales</taxon>
        <taxon>Streptosporangiaceae</taxon>
        <taxon>Nonomuraea</taxon>
    </lineage>
</organism>
<comment type="caution">
    <text evidence="1">The sequence shown here is derived from an EMBL/GenBank/DDBJ whole genome shotgun (WGS) entry which is preliminary data.</text>
</comment>
<keyword evidence="2" id="KW-1185">Reference proteome</keyword>
<gene>
    <name evidence="1" type="ORF">ACFSKW_38290</name>
</gene>
<proteinExistence type="predicted"/>